<protein>
    <submittedName>
        <fullName evidence="5">NUDIX domain-containing protein</fullName>
    </submittedName>
</protein>
<evidence type="ECO:0000259" key="4">
    <source>
        <dbReference type="PROSITE" id="PS51462"/>
    </source>
</evidence>
<dbReference type="RefSeq" id="WP_378313607.1">
    <property type="nucleotide sequence ID" value="NZ_JBHUKS010000038.1"/>
</dbReference>
<evidence type="ECO:0000313" key="6">
    <source>
        <dbReference type="Proteomes" id="UP001597483"/>
    </source>
</evidence>
<dbReference type="PANTHER" id="PTHR21340">
    <property type="entry name" value="DIADENOSINE 5,5-P1,P4-TETRAPHOSPHATE PYROPHOSPHOHYDROLASE MUTT"/>
    <property type="match status" value="1"/>
</dbReference>
<reference evidence="6" key="1">
    <citation type="journal article" date="2019" name="Int. J. Syst. Evol. Microbiol.">
        <title>The Global Catalogue of Microorganisms (GCM) 10K type strain sequencing project: providing services to taxonomists for standard genome sequencing and annotation.</title>
        <authorList>
            <consortium name="The Broad Institute Genomics Platform"/>
            <consortium name="The Broad Institute Genome Sequencing Center for Infectious Disease"/>
            <person name="Wu L."/>
            <person name="Ma J."/>
        </authorList>
    </citation>
    <scope>NUCLEOTIDE SEQUENCE [LARGE SCALE GENOMIC DNA]</scope>
    <source>
        <strain evidence="6">CGMCC 4.7641</strain>
    </source>
</reference>
<evidence type="ECO:0000256" key="3">
    <source>
        <dbReference type="RuleBase" id="RU003476"/>
    </source>
</evidence>
<comment type="similarity">
    <text evidence="1 3">Belongs to the Nudix hydrolase family.</text>
</comment>
<accession>A0ABW5HM92</accession>
<evidence type="ECO:0000256" key="2">
    <source>
        <dbReference type="ARBA" id="ARBA00022801"/>
    </source>
</evidence>
<evidence type="ECO:0000256" key="1">
    <source>
        <dbReference type="ARBA" id="ARBA00005582"/>
    </source>
</evidence>
<dbReference type="InterPro" id="IPR020084">
    <property type="entry name" value="NUDIX_hydrolase_CS"/>
</dbReference>
<feature type="domain" description="Nudix hydrolase" evidence="4">
    <location>
        <begin position="1"/>
        <end position="149"/>
    </location>
</feature>
<proteinExistence type="inferred from homology"/>
<sequence length="152" mass="16847">MVRRSAGVLVFRRGVSGVEVLLAHMGGPFWAKKDLAAWSLPKGEIEEGEEARAAARREFEEELGVPVPEGEWTELGEVRQSGKVVTAWAVEGDLDPGEVVPGVFEMEWPPRSGMLREFPEVDRVEWFSMGVAREKLVKGQRGFLDRLEAAVG</sequence>
<dbReference type="SUPFAM" id="SSF55811">
    <property type="entry name" value="Nudix"/>
    <property type="match status" value="1"/>
</dbReference>
<organism evidence="5 6">
    <name type="scientific">Amycolatopsis silviterrae</name>
    <dbReference type="NCBI Taxonomy" id="1656914"/>
    <lineage>
        <taxon>Bacteria</taxon>
        <taxon>Bacillati</taxon>
        <taxon>Actinomycetota</taxon>
        <taxon>Actinomycetes</taxon>
        <taxon>Pseudonocardiales</taxon>
        <taxon>Pseudonocardiaceae</taxon>
        <taxon>Amycolatopsis</taxon>
    </lineage>
</organism>
<comment type="caution">
    <text evidence="5">The sequence shown here is derived from an EMBL/GenBank/DDBJ whole genome shotgun (WGS) entry which is preliminary data.</text>
</comment>
<dbReference type="InterPro" id="IPR020476">
    <property type="entry name" value="Nudix_hydrolase"/>
</dbReference>
<dbReference type="InterPro" id="IPR015797">
    <property type="entry name" value="NUDIX_hydrolase-like_dom_sf"/>
</dbReference>
<dbReference type="InterPro" id="IPR000086">
    <property type="entry name" value="NUDIX_hydrolase_dom"/>
</dbReference>
<dbReference type="InterPro" id="IPR051325">
    <property type="entry name" value="Nudix_hydrolase_domain"/>
</dbReference>
<evidence type="ECO:0000313" key="5">
    <source>
        <dbReference type="EMBL" id="MFD2474375.1"/>
    </source>
</evidence>
<gene>
    <name evidence="5" type="ORF">ACFSVL_43695</name>
</gene>
<dbReference type="PROSITE" id="PS00893">
    <property type="entry name" value="NUDIX_BOX"/>
    <property type="match status" value="1"/>
</dbReference>
<keyword evidence="2 3" id="KW-0378">Hydrolase</keyword>
<dbReference type="PRINTS" id="PR00502">
    <property type="entry name" value="NUDIXFAMILY"/>
</dbReference>
<name>A0ABW5HM92_9PSEU</name>
<keyword evidence="6" id="KW-1185">Reference proteome</keyword>
<dbReference type="Gene3D" id="3.90.79.10">
    <property type="entry name" value="Nucleoside Triphosphate Pyrophosphohydrolase"/>
    <property type="match status" value="1"/>
</dbReference>
<dbReference type="PROSITE" id="PS51462">
    <property type="entry name" value="NUDIX"/>
    <property type="match status" value="1"/>
</dbReference>
<dbReference type="Proteomes" id="UP001597483">
    <property type="component" value="Unassembled WGS sequence"/>
</dbReference>
<dbReference type="EMBL" id="JBHUKS010000038">
    <property type="protein sequence ID" value="MFD2474375.1"/>
    <property type="molecule type" value="Genomic_DNA"/>
</dbReference>
<dbReference type="PANTHER" id="PTHR21340:SF7">
    <property type="entry name" value="NUDIX HYDROLASE DOMAIN-CONTAINING PROTEIN"/>
    <property type="match status" value="1"/>
</dbReference>
<dbReference type="Pfam" id="PF00293">
    <property type="entry name" value="NUDIX"/>
    <property type="match status" value="1"/>
</dbReference>